<dbReference type="NCBIfam" id="NF008528">
    <property type="entry name" value="PRK11463.1-2"/>
    <property type="match status" value="1"/>
</dbReference>
<evidence type="ECO:0000313" key="2">
    <source>
        <dbReference type="EMBL" id="QQP85934.1"/>
    </source>
</evidence>
<keyword evidence="1" id="KW-0472">Membrane</keyword>
<dbReference type="InterPro" id="IPR007313">
    <property type="entry name" value="FxsA"/>
</dbReference>
<feature type="transmembrane region" description="Helical" evidence="1">
    <location>
        <begin position="6"/>
        <end position="22"/>
    </location>
</feature>
<dbReference type="KEGG" id="eaz:JHT90_01360"/>
<keyword evidence="3" id="KW-1185">Reference proteome</keyword>
<sequence>MRFFGIYFIIEIVLLVVAGRFLGIGLTLFIILATTILGVLILRLAGITTLMGIRQKINQGETPDGEMMNGMLLGLGGGLLFLPGLLGNVVGILLVIPASRGLFIQFAKKMLAKYSVRTQQTYGSSDQYQSHKPDIIEGEWERKDK</sequence>
<dbReference type="Proteomes" id="UP000595278">
    <property type="component" value="Chromosome"/>
</dbReference>
<dbReference type="RefSeq" id="WP_201093179.1">
    <property type="nucleotide sequence ID" value="NZ_CP067393.1"/>
</dbReference>
<dbReference type="AlphaFoldDB" id="A0A974NG36"/>
<dbReference type="GO" id="GO:0016020">
    <property type="term" value="C:membrane"/>
    <property type="evidence" value="ECO:0007669"/>
    <property type="project" value="InterPro"/>
</dbReference>
<reference evidence="2 3" key="1">
    <citation type="submission" date="2021-01" db="EMBL/GenBank/DDBJ databases">
        <title>Entomomonas sp. F2A isolated from a house cricket (Acheta domesticus).</title>
        <authorList>
            <person name="Spergser J."/>
            <person name="Busse H.-J."/>
        </authorList>
    </citation>
    <scope>NUCLEOTIDE SEQUENCE [LARGE SCALE GENOMIC DNA]</scope>
    <source>
        <strain evidence="2 3">F2A</strain>
    </source>
</reference>
<name>A0A974NG36_9GAMM</name>
<organism evidence="2 3">
    <name type="scientific">Entomomonas asaccharolytica</name>
    <dbReference type="NCBI Taxonomy" id="2785331"/>
    <lineage>
        <taxon>Bacteria</taxon>
        <taxon>Pseudomonadati</taxon>
        <taxon>Pseudomonadota</taxon>
        <taxon>Gammaproteobacteria</taxon>
        <taxon>Pseudomonadales</taxon>
        <taxon>Pseudomonadaceae</taxon>
        <taxon>Entomomonas</taxon>
    </lineage>
</organism>
<dbReference type="PANTHER" id="PTHR35335">
    <property type="entry name" value="UPF0716 PROTEIN FXSA"/>
    <property type="match status" value="1"/>
</dbReference>
<dbReference type="Pfam" id="PF04186">
    <property type="entry name" value="FxsA"/>
    <property type="match status" value="1"/>
</dbReference>
<keyword evidence="1" id="KW-0812">Transmembrane</keyword>
<gene>
    <name evidence="2" type="ORF">JHT90_01360</name>
</gene>
<accession>A0A974NG36</accession>
<dbReference type="EMBL" id="CP067393">
    <property type="protein sequence ID" value="QQP85934.1"/>
    <property type="molecule type" value="Genomic_DNA"/>
</dbReference>
<protein>
    <submittedName>
        <fullName evidence="2">FxsA family protein</fullName>
    </submittedName>
</protein>
<proteinExistence type="predicted"/>
<feature type="transmembrane region" description="Helical" evidence="1">
    <location>
        <begin position="73"/>
        <end position="96"/>
    </location>
</feature>
<evidence type="ECO:0000313" key="3">
    <source>
        <dbReference type="Proteomes" id="UP000595278"/>
    </source>
</evidence>
<dbReference type="PANTHER" id="PTHR35335:SF1">
    <property type="entry name" value="UPF0716 PROTEIN FXSA"/>
    <property type="match status" value="1"/>
</dbReference>
<feature type="transmembrane region" description="Helical" evidence="1">
    <location>
        <begin position="29"/>
        <end position="53"/>
    </location>
</feature>
<keyword evidence="1" id="KW-1133">Transmembrane helix</keyword>
<evidence type="ECO:0000256" key="1">
    <source>
        <dbReference type="SAM" id="Phobius"/>
    </source>
</evidence>